<evidence type="ECO:0000313" key="3">
    <source>
        <dbReference type="Proteomes" id="UP000321570"/>
    </source>
</evidence>
<reference evidence="2 3" key="1">
    <citation type="submission" date="2019-07" db="EMBL/GenBank/DDBJ databases">
        <authorList>
            <person name="Jastrzebski P J."/>
            <person name="Paukszto L."/>
            <person name="Jastrzebski P J."/>
        </authorList>
    </citation>
    <scope>NUCLEOTIDE SEQUENCE [LARGE SCALE GENOMIC DNA]</scope>
    <source>
        <strain evidence="2 3">WMS-il1</strain>
    </source>
</reference>
<sequence length="115" mass="12127">MSTMDSALSTPLQKLAALSAEISSDVKKQCDLLVAAFKAESDFVQSAGSMSKPGDSQLPSVLKPCATAIQKVVEYKDANRSSADFNHLAAVAESVSALGWVALVRSPLVSYFSPF</sequence>
<dbReference type="InterPro" id="IPR001837">
    <property type="entry name" value="Adenylate_cyclase-assoc_CAP"/>
</dbReference>
<dbReference type="GO" id="GO:0008179">
    <property type="term" value="F:adenylate cyclase binding"/>
    <property type="evidence" value="ECO:0007669"/>
    <property type="project" value="TreeGrafter"/>
</dbReference>
<evidence type="ECO:0000259" key="1">
    <source>
        <dbReference type="Pfam" id="PF21938"/>
    </source>
</evidence>
<dbReference type="EMBL" id="CABIJS010000077">
    <property type="protein sequence ID" value="VUZ41887.1"/>
    <property type="molecule type" value="Genomic_DNA"/>
</dbReference>
<proteinExistence type="predicted"/>
<dbReference type="PANTHER" id="PTHR10652">
    <property type="entry name" value="ADENYLYL CYCLASE-ASSOCIATED PROTEIN"/>
    <property type="match status" value="1"/>
</dbReference>
<dbReference type="PANTHER" id="PTHR10652:SF0">
    <property type="entry name" value="ADENYLYL CYCLASE-ASSOCIATED PROTEIN"/>
    <property type="match status" value="1"/>
</dbReference>
<protein>
    <recommendedName>
        <fullName evidence="1">CAP N-terminal domain-containing protein</fullName>
    </recommendedName>
</protein>
<feature type="domain" description="CAP N-terminal" evidence="1">
    <location>
        <begin position="5"/>
        <end position="107"/>
    </location>
</feature>
<accession>A0A564Y3M9</accession>
<dbReference type="Gene3D" id="1.25.40.330">
    <property type="entry name" value="Adenylate cyclase-associated CAP, N-terminal domain"/>
    <property type="match status" value="1"/>
</dbReference>
<dbReference type="InterPro" id="IPR036222">
    <property type="entry name" value="CAP_N_sf"/>
</dbReference>
<gene>
    <name evidence="2" type="ORF">WMSIL1_LOCUS2796</name>
</gene>
<dbReference type="Pfam" id="PF21938">
    <property type="entry name" value="CAP_N"/>
    <property type="match status" value="1"/>
</dbReference>
<dbReference type="GO" id="GO:0005737">
    <property type="term" value="C:cytoplasm"/>
    <property type="evidence" value="ECO:0007669"/>
    <property type="project" value="TreeGrafter"/>
</dbReference>
<keyword evidence="3" id="KW-1185">Reference proteome</keyword>
<evidence type="ECO:0000313" key="2">
    <source>
        <dbReference type="EMBL" id="VUZ41887.1"/>
    </source>
</evidence>
<dbReference type="GO" id="GO:0019933">
    <property type="term" value="P:cAMP-mediated signaling"/>
    <property type="evidence" value="ECO:0007669"/>
    <property type="project" value="TreeGrafter"/>
</dbReference>
<dbReference type="SUPFAM" id="SSF101278">
    <property type="entry name" value="N-terminal domain of adenylylcyclase associated protein, CAP"/>
    <property type="match status" value="1"/>
</dbReference>
<dbReference type="Proteomes" id="UP000321570">
    <property type="component" value="Unassembled WGS sequence"/>
</dbReference>
<dbReference type="AlphaFoldDB" id="A0A564Y3M9"/>
<organism evidence="2 3">
    <name type="scientific">Hymenolepis diminuta</name>
    <name type="common">Rat tapeworm</name>
    <dbReference type="NCBI Taxonomy" id="6216"/>
    <lineage>
        <taxon>Eukaryota</taxon>
        <taxon>Metazoa</taxon>
        <taxon>Spiralia</taxon>
        <taxon>Lophotrochozoa</taxon>
        <taxon>Platyhelminthes</taxon>
        <taxon>Cestoda</taxon>
        <taxon>Eucestoda</taxon>
        <taxon>Cyclophyllidea</taxon>
        <taxon>Hymenolepididae</taxon>
        <taxon>Hymenolepis</taxon>
    </lineage>
</organism>
<dbReference type="InterPro" id="IPR053950">
    <property type="entry name" value="CAP_N"/>
</dbReference>
<dbReference type="GO" id="GO:0007015">
    <property type="term" value="P:actin filament organization"/>
    <property type="evidence" value="ECO:0007669"/>
    <property type="project" value="TreeGrafter"/>
</dbReference>
<name>A0A564Y3M9_HYMDI</name>
<dbReference type="GO" id="GO:0003779">
    <property type="term" value="F:actin binding"/>
    <property type="evidence" value="ECO:0007669"/>
    <property type="project" value="InterPro"/>
</dbReference>